<dbReference type="AlphaFoldDB" id="W7XCU4"/>
<organism evidence="1 2">
    <name type="scientific">Tetrahymena thermophila (strain SB210)</name>
    <dbReference type="NCBI Taxonomy" id="312017"/>
    <lineage>
        <taxon>Eukaryota</taxon>
        <taxon>Sar</taxon>
        <taxon>Alveolata</taxon>
        <taxon>Ciliophora</taxon>
        <taxon>Intramacronucleata</taxon>
        <taxon>Oligohymenophorea</taxon>
        <taxon>Hymenostomatida</taxon>
        <taxon>Tetrahymenina</taxon>
        <taxon>Tetrahymenidae</taxon>
        <taxon>Tetrahymena</taxon>
    </lineage>
</organism>
<dbReference type="KEGG" id="tet:TTHERM_001287955"/>
<dbReference type="GeneID" id="24442092"/>
<protein>
    <submittedName>
        <fullName evidence="1">Uncharacterized protein</fullName>
    </submittedName>
</protein>
<accession>W7XCU4</accession>
<dbReference type="RefSeq" id="XP_012655842.1">
    <property type="nucleotide sequence ID" value="XM_012800388.1"/>
</dbReference>
<reference evidence="2" key="1">
    <citation type="journal article" date="2006" name="PLoS Biol.">
        <title>Macronuclear genome sequence of the ciliate Tetrahymena thermophila, a model eukaryote.</title>
        <authorList>
            <person name="Eisen J.A."/>
            <person name="Coyne R.S."/>
            <person name="Wu M."/>
            <person name="Wu D."/>
            <person name="Thiagarajan M."/>
            <person name="Wortman J.R."/>
            <person name="Badger J.H."/>
            <person name="Ren Q."/>
            <person name="Amedeo P."/>
            <person name="Jones K.M."/>
            <person name="Tallon L.J."/>
            <person name="Delcher A.L."/>
            <person name="Salzberg S.L."/>
            <person name="Silva J.C."/>
            <person name="Haas B.J."/>
            <person name="Majoros W.H."/>
            <person name="Farzad M."/>
            <person name="Carlton J.M."/>
            <person name="Smith R.K. Jr."/>
            <person name="Garg J."/>
            <person name="Pearlman R.E."/>
            <person name="Karrer K.M."/>
            <person name="Sun L."/>
            <person name="Manning G."/>
            <person name="Elde N.C."/>
            <person name="Turkewitz A.P."/>
            <person name="Asai D.J."/>
            <person name="Wilkes D.E."/>
            <person name="Wang Y."/>
            <person name="Cai H."/>
            <person name="Collins K."/>
            <person name="Stewart B.A."/>
            <person name="Lee S.R."/>
            <person name="Wilamowska K."/>
            <person name="Weinberg Z."/>
            <person name="Ruzzo W.L."/>
            <person name="Wloga D."/>
            <person name="Gaertig J."/>
            <person name="Frankel J."/>
            <person name="Tsao C.-C."/>
            <person name="Gorovsky M.A."/>
            <person name="Keeling P.J."/>
            <person name="Waller R.F."/>
            <person name="Patron N.J."/>
            <person name="Cherry J.M."/>
            <person name="Stover N.A."/>
            <person name="Krieger C.J."/>
            <person name="del Toro C."/>
            <person name="Ryder H.F."/>
            <person name="Williamson S.C."/>
            <person name="Barbeau R.A."/>
            <person name="Hamilton E.P."/>
            <person name="Orias E."/>
        </authorList>
    </citation>
    <scope>NUCLEOTIDE SEQUENCE [LARGE SCALE GENOMIC DNA]</scope>
    <source>
        <strain evidence="2">SB210</strain>
    </source>
</reference>
<dbReference type="InParanoid" id="W7XCU4"/>
<proteinExistence type="predicted"/>
<dbReference type="EMBL" id="GG662410">
    <property type="protein sequence ID" value="EWS71621.1"/>
    <property type="molecule type" value="Genomic_DNA"/>
</dbReference>
<name>W7XCU4_TETTS</name>
<keyword evidence="2" id="KW-1185">Reference proteome</keyword>
<evidence type="ECO:0000313" key="1">
    <source>
        <dbReference type="EMBL" id="EWS71621.1"/>
    </source>
</evidence>
<dbReference type="Proteomes" id="UP000009168">
    <property type="component" value="Unassembled WGS sequence"/>
</dbReference>
<sequence>MDARIFQIIQKKNIKIQWLKQKKITNCHIKNMLYTINLITMKSIQKEIISKVISVLMRKKLDKKKNKQFNLQVLFNKQLLWVTKKIKMIQIMRYLKIKKQQSAYLISQHTLKAKKQVQIIQVLWKNSMKRLNHLILSSILTIQYIIIQKTCMKKRRFFKKLGIQMLKYQTIMNVNISFILRRKDLQVQEYMELVIIIAYQINQVLLFLYQI</sequence>
<gene>
    <name evidence="1" type="ORF">TTHERM_001287955</name>
</gene>
<evidence type="ECO:0000313" key="2">
    <source>
        <dbReference type="Proteomes" id="UP000009168"/>
    </source>
</evidence>